<dbReference type="EMBL" id="QGTR01000004">
    <property type="protein sequence ID" value="PWV99277.1"/>
    <property type="molecule type" value="Genomic_DNA"/>
</dbReference>
<feature type="domain" description="YetF-like N-terminal transmembrane" evidence="9">
    <location>
        <begin position="55"/>
        <end position="121"/>
    </location>
</feature>
<comment type="similarity">
    <text evidence="2">Belongs to the UPF0702 family.</text>
</comment>
<evidence type="ECO:0000256" key="1">
    <source>
        <dbReference type="ARBA" id="ARBA00004651"/>
    </source>
</evidence>
<dbReference type="PANTHER" id="PTHR34582:SF6">
    <property type="entry name" value="UPF0702 TRANSMEMBRANE PROTEIN YCAP"/>
    <property type="match status" value="1"/>
</dbReference>
<evidence type="ECO:0000256" key="7">
    <source>
        <dbReference type="SAM" id="Phobius"/>
    </source>
</evidence>
<proteinExistence type="inferred from homology"/>
<keyword evidence="11" id="KW-1185">Reference proteome</keyword>
<dbReference type="InterPro" id="IPR007353">
    <property type="entry name" value="DUF421"/>
</dbReference>
<feature type="domain" description="YetF C-terminal" evidence="8">
    <location>
        <begin position="127"/>
        <end position="192"/>
    </location>
</feature>
<reference evidence="10 11" key="1">
    <citation type="submission" date="2018-05" db="EMBL/GenBank/DDBJ databases">
        <title>Genomic Encyclopedia of Type Strains, Phase IV (KMG-IV): sequencing the most valuable type-strain genomes for metagenomic binning, comparative biology and taxonomic classification.</title>
        <authorList>
            <person name="Goeker M."/>
        </authorList>
    </citation>
    <scope>NUCLEOTIDE SEQUENCE [LARGE SCALE GENOMIC DNA]</scope>
    <source>
        <strain evidence="10 11">DSM 16791</strain>
    </source>
</reference>
<evidence type="ECO:0000256" key="3">
    <source>
        <dbReference type="ARBA" id="ARBA00022475"/>
    </source>
</evidence>
<keyword evidence="3" id="KW-1003">Cell membrane</keyword>
<evidence type="ECO:0000256" key="6">
    <source>
        <dbReference type="ARBA" id="ARBA00023136"/>
    </source>
</evidence>
<dbReference type="Pfam" id="PF20730">
    <property type="entry name" value="YetF_N"/>
    <property type="match status" value="1"/>
</dbReference>
<keyword evidence="5 7" id="KW-1133">Transmembrane helix</keyword>
<keyword evidence="6 7" id="KW-0472">Membrane</keyword>
<evidence type="ECO:0000256" key="2">
    <source>
        <dbReference type="ARBA" id="ARBA00006448"/>
    </source>
</evidence>
<dbReference type="Proteomes" id="UP000246352">
    <property type="component" value="Unassembled WGS sequence"/>
</dbReference>
<dbReference type="AlphaFoldDB" id="A0A317PJ68"/>
<evidence type="ECO:0000313" key="11">
    <source>
        <dbReference type="Proteomes" id="UP000246352"/>
    </source>
</evidence>
<keyword evidence="4 7" id="KW-0812">Transmembrane</keyword>
<dbReference type="GO" id="GO:0005886">
    <property type="term" value="C:plasma membrane"/>
    <property type="evidence" value="ECO:0007669"/>
    <property type="project" value="UniProtKB-SubCell"/>
</dbReference>
<evidence type="ECO:0000259" key="9">
    <source>
        <dbReference type="Pfam" id="PF20730"/>
    </source>
</evidence>
<dbReference type="PANTHER" id="PTHR34582">
    <property type="entry name" value="UPF0702 TRANSMEMBRANE PROTEIN YCAP"/>
    <property type="match status" value="1"/>
</dbReference>
<protein>
    <submittedName>
        <fullName evidence="10">Uncharacterized protein DUF421</fullName>
    </submittedName>
</protein>
<sequence>MQRRRIEWDVTLPGGEHRLRAAERVAVDTRLRGAMNDPIFFDSWAGIGRILVTGVLAYAGLIVMLRGSGKRTLSKFNAFDFIVTICLGSMLATIILTKSVPLVEGLVALGLLIALQFTITWLSVRHEPFQALIKSRPTLLVHRGVYQERALRAERVTKEEITAALHSNGRAELSAQHSVVLETDGSLTVFQAG</sequence>
<dbReference type="InterPro" id="IPR048454">
    <property type="entry name" value="YetF_N"/>
</dbReference>
<dbReference type="InterPro" id="IPR023090">
    <property type="entry name" value="UPF0702_alpha/beta_dom_sf"/>
</dbReference>
<feature type="transmembrane region" description="Helical" evidence="7">
    <location>
        <begin position="44"/>
        <end position="65"/>
    </location>
</feature>
<evidence type="ECO:0000259" key="8">
    <source>
        <dbReference type="Pfam" id="PF04239"/>
    </source>
</evidence>
<name>A0A317PJ68_9HYPH</name>
<comment type="subcellular location">
    <subcellularLocation>
        <location evidence="1">Cell membrane</location>
        <topology evidence="1">Multi-pass membrane protein</topology>
    </subcellularLocation>
</comment>
<evidence type="ECO:0000313" key="10">
    <source>
        <dbReference type="EMBL" id="PWV99277.1"/>
    </source>
</evidence>
<comment type="caution">
    <text evidence="10">The sequence shown here is derived from an EMBL/GenBank/DDBJ whole genome shotgun (WGS) entry which is preliminary data.</text>
</comment>
<dbReference type="Gene3D" id="3.30.240.20">
    <property type="entry name" value="bsu07140 like domains"/>
    <property type="match status" value="1"/>
</dbReference>
<dbReference type="Pfam" id="PF04239">
    <property type="entry name" value="DUF421"/>
    <property type="match status" value="1"/>
</dbReference>
<gene>
    <name evidence="10" type="ORF">DFR52_104571</name>
</gene>
<feature type="transmembrane region" description="Helical" evidence="7">
    <location>
        <begin position="102"/>
        <end position="124"/>
    </location>
</feature>
<evidence type="ECO:0000256" key="4">
    <source>
        <dbReference type="ARBA" id="ARBA00022692"/>
    </source>
</evidence>
<accession>A0A317PJ68</accession>
<evidence type="ECO:0000256" key="5">
    <source>
        <dbReference type="ARBA" id="ARBA00022989"/>
    </source>
</evidence>
<organism evidence="10 11">
    <name type="scientific">Hoeflea marina</name>
    <dbReference type="NCBI Taxonomy" id="274592"/>
    <lineage>
        <taxon>Bacteria</taxon>
        <taxon>Pseudomonadati</taxon>
        <taxon>Pseudomonadota</taxon>
        <taxon>Alphaproteobacteria</taxon>
        <taxon>Hyphomicrobiales</taxon>
        <taxon>Rhizobiaceae</taxon>
        <taxon>Hoeflea</taxon>
    </lineage>
</organism>
<feature type="transmembrane region" description="Helical" evidence="7">
    <location>
        <begin position="77"/>
        <end position="96"/>
    </location>
</feature>